<keyword evidence="9" id="KW-1185">Reference proteome</keyword>
<evidence type="ECO:0000256" key="2">
    <source>
        <dbReference type="ARBA" id="ARBA00022741"/>
    </source>
</evidence>
<evidence type="ECO:0000256" key="5">
    <source>
        <dbReference type="SAM" id="MobiDB-lite"/>
    </source>
</evidence>
<dbReference type="Gene3D" id="3.40.50.20">
    <property type="match status" value="1"/>
</dbReference>
<evidence type="ECO:0000259" key="6">
    <source>
        <dbReference type="PROSITE" id="PS50975"/>
    </source>
</evidence>
<evidence type="ECO:0000259" key="7">
    <source>
        <dbReference type="PROSITE" id="PS50979"/>
    </source>
</evidence>
<dbReference type="Gene3D" id="3.30.1490.20">
    <property type="entry name" value="ATP-grasp fold, A domain"/>
    <property type="match status" value="1"/>
</dbReference>
<comment type="caution">
    <text evidence="8">The sequence shown here is derived from an EMBL/GenBank/DDBJ whole genome shotgun (WGS) entry which is preliminary data.</text>
</comment>
<dbReference type="InterPro" id="IPR005481">
    <property type="entry name" value="BC-like_N"/>
</dbReference>
<evidence type="ECO:0000256" key="4">
    <source>
        <dbReference type="PROSITE-ProRule" id="PRU00409"/>
    </source>
</evidence>
<gene>
    <name evidence="8" type="ORF">AT728_14250</name>
</gene>
<dbReference type="PROSITE" id="PS50975">
    <property type="entry name" value="ATP_GRASP"/>
    <property type="match status" value="1"/>
</dbReference>
<dbReference type="InterPro" id="IPR013815">
    <property type="entry name" value="ATP_grasp_subdomain_1"/>
</dbReference>
<dbReference type="SUPFAM" id="SSF56059">
    <property type="entry name" value="Glutathione synthetase ATP-binding domain-like"/>
    <property type="match status" value="1"/>
</dbReference>
<dbReference type="PROSITE" id="PS50979">
    <property type="entry name" value="BC"/>
    <property type="match status" value="1"/>
</dbReference>
<dbReference type="InterPro" id="IPR011761">
    <property type="entry name" value="ATP-grasp"/>
</dbReference>
<organism evidence="8 9">
    <name type="scientific">Streptomyces silvensis</name>
    <dbReference type="NCBI Taxonomy" id="1765722"/>
    <lineage>
        <taxon>Bacteria</taxon>
        <taxon>Bacillati</taxon>
        <taxon>Actinomycetota</taxon>
        <taxon>Actinomycetes</taxon>
        <taxon>Kitasatosporales</taxon>
        <taxon>Streptomycetaceae</taxon>
        <taxon>Streptomyces</taxon>
    </lineage>
</organism>
<keyword evidence="2 4" id="KW-0547">Nucleotide-binding</keyword>
<dbReference type="Pfam" id="PF00289">
    <property type="entry name" value="Biotin_carb_N"/>
    <property type="match status" value="1"/>
</dbReference>
<dbReference type="Proteomes" id="UP000054804">
    <property type="component" value="Unassembled WGS sequence"/>
</dbReference>
<dbReference type="GO" id="GO:0005524">
    <property type="term" value="F:ATP binding"/>
    <property type="evidence" value="ECO:0007669"/>
    <property type="project" value="UniProtKB-UniRule"/>
</dbReference>
<keyword evidence="3 4" id="KW-0067">ATP-binding</keyword>
<dbReference type="SUPFAM" id="SSF52440">
    <property type="entry name" value="PreATP-grasp domain"/>
    <property type="match status" value="1"/>
</dbReference>
<dbReference type="InterPro" id="IPR016185">
    <property type="entry name" value="PreATP-grasp_dom_sf"/>
</dbReference>
<dbReference type="RefSeq" id="WP_058850094.1">
    <property type="nucleotide sequence ID" value="NZ_LOCL01000042.1"/>
</dbReference>
<dbReference type="PANTHER" id="PTHR45007:SF1">
    <property type="entry name" value="CARBOXYLASE, PUTATIVE (AFU_ORTHOLOGUE AFUA_5G07570)-RELATED"/>
    <property type="match status" value="1"/>
</dbReference>
<dbReference type="GO" id="GO:0016874">
    <property type="term" value="F:ligase activity"/>
    <property type="evidence" value="ECO:0007669"/>
    <property type="project" value="UniProtKB-KW"/>
</dbReference>
<dbReference type="OrthoDB" id="4073021at2"/>
<evidence type="ECO:0000313" key="8">
    <source>
        <dbReference type="EMBL" id="KUF15862.1"/>
    </source>
</evidence>
<sequence>MQHILIANRAAIAVRAARTCRGLGLRTTALTARTDSQAAVHAAAADAEVAVDGWGLPDTYDSAERVLDAVDRCGVDAVYPGYGSLAENADFVAALEERGVTFVGPSAAALRLAGSKAAAAEAARRIGVPVLPHASGRGLDEVRAHVRGMGLPVVLKPEFGYGGQAVRIAHTDADVERAVAGSPEGTSWYVEKYLPVNQVVGVTLAVDHEGTVLPLGERESLLVADGLKLLEASPVAGVDAEVLAAMRADAALVAREFGLTNVMTVEFIVGPDRYYFLEVNGRLPLAYRMSESQLGTGPTGPGDLTGPGDRTGPDDRTGQVDLVELQLRIARGESVSPAAHPVDRTRHCLEARLFVHPQELGDFPDVGTLDRFELPDVDGVTYAWSVDAARPVTYELILAQALAADTSRAAAARLVRKAVDGARVTGLRCYVEEITRRLDDEC</sequence>
<dbReference type="GO" id="GO:0046872">
    <property type="term" value="F:metal ion binding"/>
    <property type="evidence" value="ECO:0007669"/>
    <property type="project" value="InterPro"/>
</dbReference>
<dbReference type="InterPro" id="IPR011054">
    <property type="entry name" value="Rudment_hybrid_motif"/>
</dbReference>
<dbReference type="PANTHER" id="PTHR45007">
    <property type="entry name" value="CARBOXYLASE, PUTATIVE (AFU_ORTHOLOGUE AFUA_5G07570)-RELATED"/>
    <property type="match status" value="1"/>
</dbReference>
<dbReference type="Pfam" id="PF02786">
    <property type="entry name" value="CPSase_L_D2"/>
    <property type="match status" value="1"/>
</dbReference>
<evidence type="ECO:0000256" key="3">
    <source>
        <dbReference type="ARBA" id="ARBA00022840"/>
    </source>
</evidence>
<evidence type="ECO:0000313" key="9">
    <source>
        <dbReference type="Proteomes" id="UP000054804"/>
    </source>
</evidence>
<accession>A0A0W7WZ61</accession>
<name>A0A0W7WZ61_9ACTN</name>
<feature type="region of interest" description="Disordered" evidence="5">
    <location>
        <begin position="291"/>
        <end position="315"/>
    </location>
</feature>
<dbReference type="EMBL" id="LOCL01000042">
    <property type="protein sequence ID" value="KUF15862.1"/>
    <property type="molecule type" value="Genomic_DNA"/>
</dbReference>
<dbReference type="Gene3D" id="3.30.470.20">
    <property type="entry name" value="ATP-grasp fold, B domain"/>
    <property type="match status" value="1"/>
</dbReference>
<keyword evidence="1" id="KW-0436">Ligase</keyword>
<dbReference type="STRING" id="1765722.AT728_14250"/>
<dbReference type="InterPro" id="IPR005479">
    <property type="entry name" value="CPAse_ATP-bd"/>
</dbReference>
<protein>
    <recommendedName>
        <fullName evidence="10">ATP-grasp domain-containing protein</fullName>
    </recommendedName>
</protein>
<proteinExistence type="predicted"/>
<evidence type="ECO:0000256" key="1">
    <source>
        <dbReference type="ARBA" id="ARBA00022598"/>
    </source>
</evidence>
<dbReference type="InterPro" id="IPR011764">
    <property type="entry name" value="Biotin_carboxylation_dom"/>
</dbReference>
<feature type="domain" description="Biotin carboxylation" evidence="7">
    <location>
        <begin position="1"/>
        <end position="442"/>
    </location>
</feature>
<evidence type="ECO:0008006" key="10">
    <source>
        <dbReference type="Google" id="ProtNLM"/>
    </source>
</evidence>
<dbReference type="AlphaFoldDB" id="A0A0W7WZ61"/>
<feature type="domain" description="ATP-grasp" evidence="6">
    <location>
        <begin position="120"/>
        <end position="331"/>
    </location>
</feature>
<reference evidence="8 9" key="1">
    <citation type="submission" date="2015-12" db="EMBL/GenBank/DDBJ databases">
        <title>Draft genome sequence of Streptomyces silvensis ATCC 53525, a producer of novel hormone antagonists.</title>
        <authorList>
            <person name="Johnston C.W."/>
            <person name="Li Y."/>
            <person name="Magarvey N.A."/>
        </authorList>
    </citation>
    <scope>NUCLEOTIDE SEQUENCE [LARGE SCALE GENOMIC DNA]</scope>
    <source>
        <strain evidence="8 9">ATCC 53525</strain>
    </source>
</reference>
<dbReference type="SUPFAM" id="SSF51246">
    <property type="entry name" value="Rudiment single hybrid motif"/>
    <property type="match status" value="1"/>
</dbReference>